<dbReference type="InterPro" id="IPR032678">
    <property type="entry name" value="tRNA-synt_1_cat_dom"/>
</dbReference>
<dbReference type="EC" id="6.1.1.16" evidence="9"/>
<feature type="short sequence motif" description="'HIGH' region" evidence="9">
    <location>
        <begin position="96"/>
        <end position="106"/>
    </location>
</feature>
<feature type="domain" description="tRNA synthetases class I catalytic" evidence="10">
    <location>
        <begin position="81"/>
        <end position="378"/>
    </location>
</feature>
<evidence type="ECO:0000256" key="8">
    <source>
        <dbReference type="ARBA" id="ARBA00047398"/>
    </source>
</evidence>
<dbReference type="GO" id="GO:0005737">
    <property type="term" value="C:cytoplasm"/>
    <property type="evidence" value="ECO:0007669"/>
    <property type="project" value="UniProtKB-SubCell"/>
</dbReference>
<dbReference type="Pfam" id="PF01406">
    <property type="entry name" value="tRNA-synt_1e"/>
    <property type="match status" value="1"/>
</dbReference>
<dbReference type="GO" id="GO:0006423">
    <property type="term" value="P:cysteinyl-tRNA aminoacylation"/>
    <property type="evidence" value="ECO:0007669"/>
    <property type="project" value="UniProtKB-UniRule"/>
</dbReference>
<keyword evidence="12" id="KW-1185">Reference proteome</keyword>
<dbReference type="PANTHER" id="PTHR10890">
    <property type="entry name" value="CYSTEINYL-TRNA SYNTHETASE"/>
    <property type="match status" value="1"/>
</dbReference>
<dbReference type="GeneID" id="74568427"/>
<dbReference type="KEGG" id="naer:MJ1_0480"/>
<dbReference type="InterPro" id="IPR015803">
    <property type="entry name" value="Cys-tRNA-ligase"/>
</dbReference>
<feature type="short sequence motif" description="'KMSKS' region" evidence="9">
    <location>
        <begin position="331"/>
        <end position="335"/>
    </location>
</feature>
<dbReference type="GO" id="GO:0004817">
    <property type="term" value="F:cysteine-tRNA ligase activity"/>
    <property type="evidence" value="ECO:0007669"/>
    <property type="project" value="UniProtKB-UniRule"/>
</dbReference>
<dbReference type="InterPro" id="IPR024909">
    <property type="entry name" value="Cys-tRNA/MSH_ligase"/>
</dbReference>
<dbReference type="NCBIfam" id="TIGR00435">
    <property type="entry name" value="cysS"/>
    <property type="match status" value="1"/>
</dbReference>
<dbReference type="RefSeq" id="WP_258392953.1">
    <property type="nucleotide sequence ID" value="NZ_AP019769.1"/>
</dbReference>
<dbReference type="Gene3D" id="1.20.120.1910">
    <property type="entry name" value="Cysteine-tRNA ligase, C-terminal anti-codon recognition domain"/>
    <property type="match status" value="1"/>
</dbReference>
<evidence type="ECO:0000256" key="3">
    <source>
        <dbReference type="ARBA" id="ARBA00022741"/>
    </source>
</evidence>
<keyword evidence="9" id="KW-0963">Cytoplasm</keyword>
<comment type="cofactor">
    <cofactor evidence="9">
        <name>Zn(2+)</name>
        <dbReference type="ChEBI" id="CHEBI:29105"/>
    </cofactor>
    <text evidence="9">Binds 1 zinc ion per subunit.</text>
</comment>
<keyword evidence="6 9" id="KW-0648">Protein biosynthesis</keyword>
<comment type="subcellular location">
    <subcellularLocation>
        <location evidence="9">Cytoplasm</location>
    </subcellularLocation>
</comment>
<dbReference type="PRINTS" id="PR00983">
    <property type="entry name" value="TRNASYNTHCYS"/>
</dbReference>
<dbReference type="Proteomes" id="UP001055553">
    <property type="component" value="Chromosome"/>
</dbReference>
<keyword evidence="4 9" id="KW-0862">Zinc</keyword>
<evidence type="ECO:0000256" key="5">
    <source>
        <dbReference type="ARBA" id="ARBA00022840"/>
    </source>
</evidence>
<evidence type="ECO:0000256" key="4">
    <source>
        <dbReference type="ARBA" id="ARBA00022833"/>
    </source>
</evidence>
<evidence type="ECO:0000256" key="2">
    <source>
        <dbReference type="ARBA" id="ARBA00022723"/>
    </source>
</evidence>
<dbReference type="EMBL" id="AP019769">
    <property type="protein sequence ID" value="BBL45638.1"/>
    <property type="molecule type" value="Genomic_DNA"/>
</dbReference>
<dbReference type="GO" id="GO:0005524">
    <property type="term" value="F:ATP binding"/>
    <property type="evidence" value="ECO:0007669"/>
    <property type="project" value="UniProtKB-UniRule"/>
</dbReference>
<dbReference type="CDD" id="cd00672">
    <property type="entry name" value="CysRS_core"/>
    <property type="match status" value="1"/>
</dbReference>
<protein>
    <recommendedName>
        <fullName evidence="9">Cysteine--tRNA ligase</fullName>
        <ecNumber evidence="9">6.1.1.16</ecNumber>
    </recommendedName>
    <alternativeName>
        <fullName evidence="9">Cysteinyl-tRNA synthetase</fullName>
        <shortName evidence="9">CysRS</shortName>
    </alternativeName>
</protein>
<dbReference type="HAMAP" id="MF_00041">
    <property type="entry name" value="Cys_tRNA_synth"/>
    <property type="match status" value="1"/>
</dbReference>
<evidence type="ECO:0000313" key="12">
    <source>
        <dbReference type="Proteomes" id="UP001055553"/>
    </source>
</evidence>
<dbReference type="InterPro" id="IPR009080">
    <property type="entry name" value="tRNAsynth_Ia_anticodon-bd"/>
</dbReference>
<dbReference type="Gene3D" id="3.40.50.620">
    <property type="entry name" value="HUPs"/>
    <property type="match status" value="1"/>
</dbReference>
<keyword evidence="2 9" id="KW-0479">Metal-binding</keyword>
<feature type="binding site" evidence="9">
    <location>
        <position position="94"/>
    </location>
    <ligand>
        <name>Zn(2+)</name>
        <dbReference type="ChEBI" id="CHEBI:29105"/>
    </ligand>
</feature>
<evidence type="ECO:0000313" key="11">
    <source>
        <dbReference type="EMBL" id="BBL45638.1"/>
    </source>
</evidence>
<organism evidence="11 12">
    <name type="scientific">Nanobdella aerobiophila</name>
    <dbReference type="NCBI Taxonomy" id="2586965"/>
    <lineage>
        <taxon>Archaea</taxon>
        <taxon>Nanobdellota</taxon>
        <taxon>Nanobdellia</taxon>
        <taxon>Nanobdellales</taxon>
        <taxon>Nanobdellaceae</taxon>
        <taxon>Nanobdella</taxon>
    </lineage>
</organism>
<keyword evidence="3 9" id="KW-0547">Nucleotide-binding</keyword>
<name>A0A915SKH3_9ARCH</name>
<proteinExistence type="inferred from homology"/>
<feature type="binding site" evidence="9">
    <location>
        <position position="302"/>
    </location>
    <ligand>
        <name>Zn(2+)</name>
        <dbReference type="ChEBI" id="CHEBI:29105"/>
    </ligand>
</feature>
<keyword evidence="5 9" id="KW-0067">ATP-binding</keyword>
<accession>A0A915SKH3</accession>
<evidence type="ECO:0000256" key="9">
    <source>
        <dbReference type="HAMAP-Rule" id="MF_00041"/>
    </source>
</evidence>
<comment type="catalytic activity">
    <reaction evidence="8 9">
        <text>tRNA(Cys) + L-cysteine + ATP = L-cysteinyl-tRNA(Cys) + AMP + diphosphate</text>
        <dbReference type="Rhea" id="RHEA:17773"/>
        <dbReference type="Rhea" id="RHEA-COMP:9661"/>
        <dbReference type="Rhea" id="RHEA-COMP:9679"/>
        <dbReference type="ChEBI" id="CHEBI:30616"/>
        <dbReference type="ChEBI" id="CHEBI:33019"/>
        <dbReference type="ChEBI" id="CHEBI:35235"/>
        <dbReference type="ChEBI" id="CHEBI:78442"/>
        <dbReference type="ChEBI" id="CHEBI:78517"/>
        <dbReference type="ChEBI" id="CHEBI:456215"/>
        <dbReference type="EC" id="6.1.1.16"/>
    </reaction>
</comment>
<dbReference type="AlphaFoldDB" id="A0A915SKH3"/>
<comment type="similarity">
    <text evidence="9">Belongs to the class-I aminoacyl-tRNA synthetase family.</text>
</comment>
<feature type="binding site" evidence="9">
    <location>
        <position position="298"/>
    </location>
    <ligand>
        <name>Zn(2+)</name>
        <dbReference type="ChEBI" id="CHEBI:29105"/>
    </ligand>
</feature>
<feature type="binding site" evidence="9">
    <location>
        <position position="273"/>
    </location>
    <ligand>
        <name>Zn(2+)</name>
        <dbReference type="ChEBI" id="CHEBI:29105"/>
    </ligand>
</feature>
<keyword evidence="1 9" id="KW-0436">Ligase</keyword>
<dbReference type="SUPFAM" id="SSF47323">
    <property type="entry name" value="Anticodon-binding domain of a subclass of class I aminoacyl-tRNA synthetases"/>
    <property type="match status" value="1"/>
</dbReference>
<keyword evidence="7 9" id="KW-0030">Aminoacyl-tRNA synthetase</keyword>
<dbReference type="SUPFAM" id="SSF52374">
    <property type="entry name" value="Nucleotidylyl transferase"/>
    <property type="match status" value="1"/>
</dbReference>
<gene>
    <name evidence="9" type="primary">cysS</name>
    <name evidence="11" type="ORF">MJ1_0480</name>
</gene>
<evidence type="ECO:0000256" key="6">
    <source>
        <dbReference type="ARBA" id="ARBA00022917"/>
    </source>
</evidence>
<evidence type="ECO:0000256" key="1">
    <source>
        <dbReference type="ARBA" id="ARBA00022598"/>
    </source>
</evidence>
<feature type="binding site" evidence="9">
    <location>
        <position position="334"/>
    </location>
    <ligand>
        <name>ATP</name>
        <dbReference type="ChEBI" id="CHEBI:30616"/>
    </ligand>
</feature>
<dbReference type="GO" id="GO:0008270">
    <property type="term" value="F:zinc ion binding"/>
    <property type="evidence" value="ECO:0007669"/>
    <property type="project" value="UniProtKB-UniRule"/>
</dbReference>
<dbReference type="InterPro" id="IPR014729">
    <property type="entry name" value="Rossmann-like_a/b/a_fold"/>
</dbReference>
<dbReference type="PANTHER" id="PTHR10890:SF3">
    <property type="entry name" value="CYSTEINE--TRNA LIGASE, CYTOPLASMIC"/>
    <property type="match status" value="1"/>
</dbReference>
<reference evidence="12" key="1">
    <citation type="journal article" date="2022" name="Int. J. Syst. Evol. Microbiol.">
        <title>Nanobdella aerobiophila gen. nov., sp. nov., a thermoacidophilic, obligate ectosymbiotic archaeon, and proposal of Nanobdellaceae fam. nov., Nanobdellales ord. nov. and Nanobdellia class. nov.</title>
        <authorList>
            <person name="Kato S."/>
            <person name="Ogasawara A."/>
            <person name="Itoh T."/>
            <person name="Sakai H.D."/>
            <person name="Shimizu M."/>
            <person name="Yuki M."/>
            <person name="Kaneko M."/>
            <person name="Takashina T."/>
            <person name="Ohkuma M."/>
        </authorList>
    </citation>
    <scope>NUCLEOTIDE SEQUENCE [LARGE SCALE GENOMIC DNA]</scope>
    <source>
        <strain evidence="12">MJ1</strain>
    </source>
</reference>
<evidence type="ECO:0000256" key="7">
    <source>
        <dbReference type="ARBA" id="ARBA00023146"/>
    </source>
</evidence>
<evidence type="ECO:0000259" key="10">
    <source>
        <dbReference type="Pfam" id="PF01406"/>
    </source>
</evidence>
<sequence length="537" mass="63843">MLIGASNKGRKLNLIYKIDIIKNMININIPTLSLNISNNINFINDLSNNKLINIRYKKYLWKIHIGAIYIYNTLTKKKEIFEPIEYPFVRIYHCGITPYDYSHIGHLRAEVSIDIIRRILRFFGYIDIAISNFTDIDDKIINRANELATKDWQSIPRNNIRYHLEQIKRLNNLPFYINPLVTEHINEISEFVKDLIDKGYAYTGKYSIYFDVDKYKDYGKLSGNKKEYWDQETNVLEDKKNPYDFALWKFKKDGEPYWKTIIGEGRPGWHIECSTMSSRYLGKQFDIHSGAQDLIFPHHENEIAQSEARFNINPWVKYWIHVGLLKIKGEKMSKSLKNIIPAKDFIDKYGPEIVRFYFASYHYREPIDVNEDSIEQAKKNYNYIESTIKIIVSNIGNLERTFYLDQKNIEIFNNMLKYEKEFIDNLRDDFNIGKATVTLLELTKYINRYVINSNIFTLYYKAYEFYKNASIIYGLWENIFCNNKDNNINQIINLLIDIRKDLRDNRLYNLSDKIRNRLKELGIELLDSGDKTIYKFS</sequence>